<dbReference type="Pfam" id="PF13616">
    <property type="entry name" value="Rotamase_3"/>
    <property type="match status" value="1"/>
</dbReference>
<dbReference type="EMBL" id="SNZE01000001">
    <property type="protein sequence ID" value="TDR33118.1"/>
    <property type="molecule type" value="Genomic_DNA"/>
</dbReference>
<dbReference type="InterPro" id="IPR046357">
    <property type="entry name" value="PPIase_dom_sf"/>
</dbReference>
<evidence type="ECO:0000313" key="9">
    <source>
        <dbReference type="Proteomes" id="UP000294480"/>
    </source>
</evidence>
<dbReference type="EC" id="5.2.1.8" evidence="3"/>
<dbReference type="RefSeq" id="WP_162845105.1">
    <property type="nucleotide sequence ID" value="NZ_SNZE01000001.1"/>
</dbReference>
<reference evidence="8 9" key="1">
    <citation type="submission" date="2019-03" db="EMBL/GenBank/DDBJ databases">
        <title>Genomic Encyclopedia of Type Strains, Phase IV (KMG-IV): sequencing the most valuable type-strain genomes for metagenomic binning, comparative biology and taxonomic classification.</title>
        <authorList>
            <person name="Goeker M."/>
        </authorList>
    </citation>
    <scope>NUCLEOTIDE SEQUENCE [LARGE SCALE GENOMIC DNA]</scope>
    <source>
        <strain evidence="8 9">DSM 102852</strain>
    </source>
</reference>
<keyword evidence="5 8" id="KW-0413">Isomerase</keyword>
<feature type="signal peptide" evidence="6">
    <location>
        <begin position="1"/>
        <end position="22"/>
    </location>
</feature>
<dbReference type="InterPro" id="IPR050245">
    <property type="entry name" value="PrsA_foldase"/>
</dbReference>
<dbReference type="InterPro" id="IPR027304">
    <property type="entry name" value="Trigger_fact/SurA_dom_sf"/>
</dbReference>
<dbReference type="PROSITE" id="PS50198">
    <property type="entry name" value="PPIC_PPIASE_2"/>
    <property type="match status" value="1"/>
</dbReference>
<dbReference type="PANTHER" id="PTHR47245:SF2">
    <property type="entry name" value="PEPTIDYL-PROLYL CIS-TRANS ISOMERASE HP_0175-RELATED"/>
    <property type="match status" value="1"/>
</dbReference>
<name>A0A4R6YC20_9BURK</name>
<comment type="catalytic activity">
    <reaction evidence="1">
        <text>[protein]-peptidylproline (omega=180) = [protein]-peptidylproline (omega=0)</text>
        <dbReference type="Rhea" id="RHEA:16237"/>
        <dbReference type="Rhea" id="RHEA-COMP:10747"/>
        <dbReference type="Rhea" id="RHEA-COMP:10748"/>
        <dbReference type="ChEBI" id="CHEBI:83833"/>
        <dbReference type="ChEBI" id="CHEBI:83834"/>
        <dbReference type="EC" id="5.2.1.8"/>
    </reaction>
</comment>
<keyword evidence="4 5" id="KW-0697">Rotamase</keyword>
<evidence type="ECO:0000256" key="3">
    <source>
        <dbReference type="ARBA" id="ARBA00013194"/>
    </source>
</evidence>
<evidence type="ECO:0000256" key="6">
    <source>
        <dbReference type="SAM" id="SignalP"/>
    </source>
</evidence>
<dbReference type="SUPFAM" id="SSF54534">
    <property type="entry name" value="FKBP-like"/>
    <property type="match status" value="1"/>
</dbReference>
<dbReference type="AlphaFoldDB" id="A0A4R6YC20"/>
<keyword evidence="9" id="KW-1185">Reference proteome</keyword>
<organism evidence="8 9">
    <name type="scientific">Hydromonas duriensis</name>
    <dbReference type="NCBI Taxonomy" id="1527608"/>
    <lineage>
        <taxon>Bacteria</taxon>
        <taxon>Pseudomonadati</taxon>
        <taxon>Pseudomonadota</taxon>
        <taxon>Betaproteobacteria</taxon>
        <taxon>Burkholderiales</taxon>
        <taxon>Burkholderiaceae</taxon>
        <taxon>Hydromonas</taxon>
    </lineage>
</organism>
<accession>A0A4R6YC20</accession>
<sequence>MKKSSALVAAMMVGAIGLSACAKNVDKQYTTAQLVDAVVSDMNKQNPNQPVSAEQRAKIEEAITVQQAVVEAAKKDGLDKQEHTQMLLALQKDQVIMSEYMRLKLDAYKPTDDELKAIYDKEVAKMKGSGKEYHLRHILVDSEVQAKDIIAKLKAGAKFADLAKGTKDTASAAQGGDLGWNTLDKWVPEFAEAAGQLTPNAITETPVKSQFGYHVIQLVEAPREAKAAANMPPPPAFEQVKPQILEMAKQDYMKKIQDGFLPKKDAAPAADKK</sequence>
<evidence type="ECO:0000259" key="7">
    <source>
        <dbReference type="PROSITE" id="PS50198"/>
    </source>
</evidence>
<evidence type="ECO:0000256" key="2">
    <source>
        <dbReference type="ARBA" id="ARBA00007656"/>
    </source>
</evidence>
<comment type="caution">
    <text evidence="8">The sequence shown here is derived from an EMBL/GenBank/DDBJ whole genome shotgun (WGS) entry which is preliminary data.</text>
</comment>
<dbReference type="InterPro" id="IPR000297">
    <property type="entry name" value="PPIase_PpiC"/>
</dbReference>
<dbReference type="Proteomes" id="UP000294480">
    <property type="component" value="Unassembled WGS sequence"/>
</dbReference>
<dbReference type="Gene3D" id="3.10.50.40">
    <property type="match status" value="1"/>
</dbReference>
<dbReference type="GO" id="GO:0003755">
    <property type="term" value="F:peptidyl-prolyl cis-trans isomerase activity"/>
    <property type="evidence" value="ECO:0007669"/>
    <property type="project" value="UniProtKB-KW"/>
</dbReference>
<evidence type="ECO:0000256" key="5">
    <source>
        <dbReference type="PROSITE-ProRule" id="PRU00278"/>
    </source>
</evidence>
<evidence type="ECO:0000256" key="1">
    <source>
        <dbReference type="ARBA" id="ARBA00000971"/>
    </source>
</evidence>
<dbReference type="SUPFAM" id="SSF109998">
    <property type="entry name" value="Triger factor/SurA peptide-binding domain-like"/>
    <property type="match status" value="1"/>
</dbReference>
<feature type="domain" description="PpiC" evidence="7">
    <location>
        <begin position="130"/>
        <end position="220"/>
    </location>
</feature>
<comment type="similarity">
    <text evidence="2">Belongs to the PpiC/parvulin rotamase family.</text>
</comment>
<dbReference type="PROSITE" id="PS51257">
    <property type="entry name" value="PROKAR_LIPOPROTEIN"/>
    <property type="match status" value="1"/>
</dbReference>
<evidence type="ECO:0000256" key="4">
    <source>
        <dbReference type="ARBA" id="ARBA00023110"/>
    </source>
</evidence>
<gene>
    <name evidence="8" type="ORF">DFR44_101171</name>
</gene>
<proteinExistence type="inferred from homology"/>
<keyword evidence="6" id="KW-0732">Signal</keyword>
<protein>
    <recommendedName>
        <fullName evidence="3">peptidylprolyl isomerase</fullName>
        <ecNumber evidence="3">5.2.1.8</ecNumber>
    </recommendedName>
</protein>
<evidence type="ECO:0000313" key="8">
    <source>
        <dbReference type="EMBL" id="TDR33118.1"/>
    </source>
</evidence>
<feature type="chain" id="PRO_5020697974" description="peptidylprolyl isomerase" evidence="6">
    <location>
        <begin position="23"/>
        <end position="273"/>
    </location>
</feature>
<dbReference type="PANTHER" id="PTHR47245">
    <property type="entry name" value="PEPTIDYLPROLYL ISOMERASE"/>
    <property type="match status" value="1"/>
</dbReference>